<reference evidence="1 2" key="1">
    <citation type="journal article" date="2024" name="Nat. Commun.">
        <title>Phylogenomics reveals the evolutionary origins of lichenization in chlorophyte algae.</title>
        <authorList>
            <person name="Puginier C."/>
            <person name="Libourel C."/>
            <person name="Otte J."/>
            <person name="Skaloud P."/>
            <person name="Haon M."/>
            <person name="Grisel S."/>
            <person name="Petersen M."/>
            <person name="Berrin J.G."/>
            <person name="Delaux P.M."/>
            <person name="Dal Grande F."/>
            <person name="Keller J."/>
        </authorList>
    </citation>
    <scope>NUCLEOTIDE SEQUENCE [LARGE SCALE GENOMIC DNA]</scope>
    <source>
        <strain evidence="1 2">SAG 2043</strain>
    </source>
</reference>
<dbReference type="SUPFAM" id="SSF101898">
    <property type="entry name" value="NHL repeat"/>
    <property type="match status" value="1"/>
</dbReference>
<sequence>MAFGPHDGDLYVCQYSVPGVLQFHGGSLKYRRVFARGRALADPEGIAFAQGHMYVASARHSSIVCLSLDGYMKTVTYLLSMQVPWGMAVGPDDALYVTQHPSYESGDYRDPMGVKSSEGQGQVARLAIGADGQLTESTGPAIIGNLTRPSGVCFDPAGNLYVTSMGAQVLKYAMR</sequence>
<gene>
    <name evidence="1" type="ORF">WJX72_006779</name>
</gene>
<name>A0AAW1PDT9_9CHLO</name>
<dbReference type="Gene3D" id="2.120.10.30">
    <property type="entry name" value="TolB, C-terminal domain"/>
    <property type="match status" value="1"/>
</dbReference>
<organism evidence="1 2">
    <name type="scientific">[Myrmecia] bisecta</name>
    <dbReference type="NCBI Taxonomy" id="41462"/>
    <lineage>
        <taxon>Eukaryota</taxon>
        <taxon>Viridiplantae</taxon>
        <taxon>Chlorophyta</taxon>
        <taxon>core chlorophytes</taxon>
        <taxon>Trebouxiophyceae</taxon>
        <taxon>Trebouxiales</taxon>
        <taxon>Trebouxiaceae</taxon>
        <taxon>Myrmecia</taxon>
    </lineage>
</organism>
<protein>
    <recommendedName>
        <fullName evidence="3">SMP-30/Gluconolactonase/LRE-like region domain-containing protein</fullName>
    </recommendedName>
</protein>
<proteinExistence type="predicted"/>
<dbReference type="EMBL" id="JALJOR010000009">
    <property type="protein sequence ID" value="KAK9811601.1"/>
    <property type="molecule type" value="Genomic_DNA"/>
</dbReference>
<evidence type="ECO:0000313" key="2">
    <source>
        <dbReference type="Proteomes" id="UP001489004"/>
    </source>
</evidence>
<accession>A0AAW1PDT9</accession>
<keyword evidence="2" id="KW-1185">Reference proteome</keyword>
<comment type="caution">
    <text evidence="1">The sequence shown here is derived from an EMBL/GenBank/DDBJ whole genome shotgun (WGS) entry which is preliminary data.</text>
</comment>
<evidence type="ECO:0000313" key="1">
    <source>
        <dbReference type="EMBL" id="KAK9811601.1"/>
    </source>
</evidence>
<dbReference type="AlphaFoldDB" id="A0AAW1PDT9"/>
<dbReference type="Proteomes" id="UP001489004">
    <property type="component" value="Unassembled WGS sequence"/>
</dbReference>
<evidence type="ECO:0008006" key="3">
    <source>
        <dbReference type="Google" id="ProtNLM"/>
    </source>
</evidence>
<dbReference type="InterPro" id="IPR011042">
    <property type="entry name" value="6-blade_b-propeller_TolB-like"/>
</dbReference>